<accession>A0ACC2VB34</accession>
<evidence type="ECO:0000313" key="1">
    <source>
        <dbReference type="EMBL" id="KAJ9096061.1"/>
    </source>
</evidence>
<reference evidence="1" key="1">
    <citation type="submission" date="2023-04" db="EMBL/GenBank/DDBJ databases">
        <title>Draft Genome sequencing of Naganishia species isolated from polar environments using Oxford Nanopore Technology.</title>
        <authorList>
            <person name="Leo P."/>
            <person name="Venkateswaran K."/>
        </authorList>
    </citation>
    <scope>NUCLEOTIDE SEQUENCE</scope>
    <source>
        <strain evidence="1">MNA-CCFEE 5423</strain>
    </source>
</reference>
<gene>
    <name evidence="1" type="ORF">QFC21_005426</name>
</gene>
<evidence type="ECO:0000313" key="2">
    <source>
        <dbReference type="Proteomes" id="UP001227268"/>
    </source>
</evidence>
<dbReference type="EMBL" id="JASBWT010000020">
    <property type="protein sequence ID" value="KAJ9096061.1"/>
    <property type="molecule type" value="Genomic_DNA"/>
</dbReference>
<proteinExistence type="predicted"/>
<sequence length="1198" mass="132454">MSIMAEEGGHPSSMGSTVGQPHLVPISYHTTAVTDTIDIPVDLQTLEWNVRKCKALTAISCLFGGLSNVLSILYFPGFDRERAVWTYLELGFQSASLLSLLVSLLFAPSISLNDDSKRGGGLVPSHRSICIVNVLLTLSSIVLSLVRLYGCNLLSQSLPLPLHKLLVIFAVLLNVGGFFSAGNMRRGPKLYHPVPPMQLGSGLQATEEEVTDEVRLWLAGEDGGKEPEANVLDYDGCGVLDLTFAGYIAPIWRKSWTKPKLEESDLPQVPYLNRAQAVSLENDGGDPTPLNSDGNDGDSVLKAEVTFTPWGFLLHIWKGTSGFLFYGALLTALYTFLEFLPKMLDREIILLFETGDIKTPEGKQWGYLMVFGATSLRIASFVVSNYTDFLENYQLHGRIQMKMEQMLYGKLLRAYDPKYVMQEERAEEHERSPKERKLQMSRDIPIERDKRVSMIRELLQNIKAIKLNAWEEPFMHKAATAREQELRAIQTLKLAEAVLTTFDRWVPMLAIWLAYAIHTVIRGKPFPPSTALVAQKVFGGAIASLLKTPKIVSRGFSLHVSCERVATYLNGPELHNKRSLSNTVALRDLTAVWQTGWSRERTQNAFTLDQVTITFVPNSLNIITGPLGSGKSLLLLSILGETRILAGEIEAPRSMANAIPGLGYRNDIADAATRASWLQASLAYVPQIAYIEHGTVRANILFGEEFWEERYGQVVQACCLEEDFASWPDGDMTEVGEGGHSLSGKTMLRGQQSRINLARALYSRAQTILLDDPLSAVDQKTTNHLIANVLCGNLVKFRTVILTTHQTSLCAPHASQVIVLEAGRVTETLDNTRLPTTSWSDTIPPREMANDNEKFADISGDSITPDLPRQLITAEERIAGLSGRKYLASLVKSVGGKWFWTILLAIVTFNECIGIFHTAWLAQWSSDTRRYTNTVYAIGSLTMTIGRGLTMFCSSALVIFAFTWRASATVHQKLLSALLCAPLQTLQTVPTGRFLNRFTTDMQQFDMNLGDVVQKSLKMSFCIVVTLASTIVQVPALLLFTLALVPVLLSLQARLSKFLSDAKKINSIWKSPLLTMVNDSEHAVSVIRAFGSVQASTTRMNLLQTQQRIAGLTELCLQPVAILIPTTTGILVLQNAERTAAWAGYTLNIVQFVTQAVYDMIMQVGEIDVGLVTVERIEQCKAAISLLQSLRLNVETAA</sequence>
<comment type="caution">
    <text evidence="1">The sequence shown here is derived from an EMBL/GenBank/DDBJ whole genome shotgun (WGS) entry which is preliminary data.</text>
</comment>
<organism evidence="1 2">
    <name type="scientific">Naganishia friedmannii</name>
    <dbReference type="NCBI Taxonomy" id="89922"/>
    <lineage>
        <taxon>Eukaryota</taxon>
        <taxon>Fungi</taxon>
        <taxon>Dikarya</taxon>
        <taxon>Basidiomycota</taxon>
        <taxon>Agaricomycotina</taxon>
        <taxon>Tremellomycetes</taxon>
        <taxon>Filobasidiales</taxon>
        <taxon>Filobasidiaceae</taxon>
        <taxon>Naganishia</taxon>
    </lineage>
</organism>
<keyword evidence="2" id="KW-1185">Reference proteome</keyword>
<protein>
    <submittedName>
        <fullName evidence="1">Uncharacterized protein</fullName>
    </submittedName>
</protein>
<name>A0ACC2VB34_9TREE</name>
<dbReference type="Proteomes" id="UP001227268">
    <property type="component" value="Unassembled WGS sequence"/>
</dbReference>